<dbReference type="OrthoDB" id="7700560at2759"/>
<keyword evidence="2" id="KW-1185">Reference proteome</keyword>
<comment type="caution">
    <text evidence="1">The sequence shown here is derived from an EMBL/GenBank/DDBJ whole genome shotgun (WGS) entry which is preliminary data.</text>
</comment>
<organism evidence="1 2">
    <name type="scientific">Aphis craccivora</name>
    <name type="common">Cowpea aphid</name>
    <dbReference type="NCBI Taxonomy" id="307492"/>
    <lineage>
        <taxon>Eukaryota</taxon>
        <taxon>Metazoa</taxon>
        <taxon>Ecdysozoa</taxon>
        <taxon>Arthropoda</taxon>
        <taxon>Hexapoda</taxon>
        <taxon>Insecta</taxon>
        <taxon>Pterygota</taxon>
        <taxon>Neoptera</taxon>
        <taxon>Paraneoptera</taxon>
        <taxon>Hemiptera</taxon>
        <taxon>Sternorrhyncha</taxon>
        <taxon>Aphidomorpha</taxon>
        <taxon>Aphidoidea</taxon>
        <taxon>Aphididae</taxon>
        <taxon>Aphidini</taxon>
        <taxon>Aphis</taxon>
        <taxon>Aphis</taxon>
    </lineage>
</organism>
<dbReference type="AlphaFoldDB" id="A0A6G0VTP7"/>
<protein>
    <submittedName>
        <fullName evidence="1">TTF-type domain-containing protein</fullName>
    </submittedName>
</protein>
<accession>A0A6G0VTP7</accession>
<sequence>MSIEPFIEHHIKSLQGSSLLKAGQKCKSVSENSDNVFMNDEHNKEKINYVIQEDINAVEIDKCTLCTSGSLPSINEAHKCTICKTPVHVIPSCSSHIPGDETLRICKNCTKFRNVDINENNAMETWNRKTKKNP</sequence>
<dbReference type="Proteomes" id="UP000478052">
    <property type="component" value="Unassembled WGS sequence"/>
</dbReference>
<reference evidence="1 2" key="1">
    <citation type="submission" date="2019-08" db="EMBL/GenBank/DDBJ databases">
        <title>Whole genome of Aphis craccivora.</title>
        <authorList>
            <person name="Voronova N.V."/>
            <person name="Shulinski R.S."/>
            <person name="Bandarenka Y.V."/>
            <person name="Zhorov D.G."/>
            <person name="Warner D."/>
        </authorList>
    </citation>
    <scope>NUCLEOTIDE SEQUENCE [LARGE SCALE GENOMIC DNA]</scope>
    <source>
        <strain evidence="1">180601</strain>
        <tissue evidence="1">Whole Body</tissue>
    </source>
</reference>
<evidence type="ECO:0000313" key="2">
    <source>
        <dbReference type="Proteomes" id="UP000478052"/>
    </source>
</evidence>
<gene>
    <name evidence="1" type="ORF">FWK35_00027915</name>
</gene>
<dbReference type="EMBL" id="VUJU01012053">
    <property type="protein sequence ID" value="KAF0708909.1"/>
    <property type="molecule type" value="Genomic_DNA"/>
</dbReference>
<name>A0A6G0VTP7_APHCR</name>
<evidence type="ECO:0000313" key="1">
    <source>
        <dbReference type="EMBL" id="KAF0708909.1"/>
    </source>
</evidence>
<proteinExistence type="predicted"/>